<dbReference type="EC" id="4.1.2.50" evidence="4"/>
<dbReference type="Pfam" id="PF01242">
    <property type="entry name" value="PTPS"/>
    <property type="match status" value="1"/>
</dbReference>
<gene>
    <name evidence="11" type="ordered locus">Caka_1798</name>
</gene>
<evidence type="ECO:0000256" key="5">
    <source>
        <dbReference type="ARBA" id="ARBA00018141"/>
    </source>
</evidence>
<dbReference type="Proteomes" id="UP000000925">
    <property type="component" value="Chromosome"/>
</dbReference>
<dbReference type="HOGENOM" id="CLU_111016_1_1_0"/>
<evidence type="ECO:0000313" key="11">
    <source>
        <dbReference type="EMBL" id="ADE54817.1"/>
    </source>
</evidence>
<dbReference type="SUPFAM" id="SSF55620">
    <property type="entry name" value="Tetrahydrobiopterin biosynthesis enzymes-like"/>
    <property type="match status" value="1"/>
</dbReference>
<dbReference type="Gene3D" id="3.30.479.10">
    <property type="entry name" value="6-pyruvoyl tetrahydropterin synthase/QueD"/>
    <property type="match status" value="1"/>
</dbReference>
<evidence type="ECO:0000256" key="2">
    <source>
        <dbReference type="ARBA" id="ARBA00005061"/>
    </source>
</evidence>
<sequence>MLTCTKTYRDIPFAHRQHKHDGHCALIHGHNWAITLTFACSDADENGFVVDFGKLKYLKAWIDEHLDHACLLNEDDPEKDALLADYGHLFQVYILPNCSSEGLAVHLHGIFDPMVREQTNGRVWITAIEIEEDSKNSATYRPE</sequence>
<dbReference type="InterPro" id="IPR007115">
    <property type="entry name" value="6-PTP_synth/QueD"/>
</dbReference>
<dbReference type="GO" id="GO:0070497">
    <property type="term" value="F:6-carboxytetrahydropterin synthase activity"/>
    <property type="evidence" value="ECO:0007669"/>
    <property type="project" value="UniProtKB-EC"/>
</dbReference>
<evidence type="ECO:0000313" key="12">
    <source>
        <dbReference type="Proteomes" id="UP000000925"/>
    </source>
</evidence>
<comment type="similarity">
    <text evidence="3">Belongs to the PTPS family. QueD subfamily.</text>
</comment>
<evidence type="ECO:0000256" key="3">
    <source>
        <dbReference type="ARBA" id="ARBA00008900"/>
    </source>
</evidence>
<comment type="catalytic activity">
    <reaction evidence="10">
        <text>7,8-dihydroneopterin 3'-triphosphate + H2O = 6-carboxy-5,6,7,8-tetrahydropterin + triphosphate + acetaldehyde + 2 H(+)</text>
        <dbReference type="Rhea" id="RHEA:27966"/>
        <dbReference type="ChEBI" id="CHEBI:15343"/>
        <dbReference type="ChEBI" id="CHEBI:15377"/>
        <dbReference type="ChEBI" id="CHEBI:15378"/>
        <dbReference type="ChEBI" id="CHEBI:18036"/>
        <dbReference type="ChEBI" id="CHEBI:58462"/>
        <dbReference type="ChEBI" id="CHEBI:61032"/>
        <dbReference type="EC" id="4.1.2.50"/>
    </reaction>
</comment>
<evidence type="ECO:0000256" key="8">
    <source>
        <dbReference type="ARBA" id="ARBA00023239"/>
    </source>
</evidence>
<name>D5EK68_CORAD</name>
<dbReference type="KEGG" id="caa:Caka_1798"/>
<dbReference type="PANTHER" id="PTHR12589">
    <property type="entry name" value="PYRUVOYL TETRAHYDROBIOPTERIN SYNTHASE"/>
    <property type="match status" value="1"/>
</dbReference>
<keyword evidence="6" id="KW-0479">Metal-binding</keyword>
<keyword evidence="8" id="KW-0456">Lyase</keyword>
<protein>
    <recommendedName>
        <fullName evidence="5">6-carboxy-5,6,7,8-tetrahydropterin synthase</fullName>
        <ecNumber evidence="4">4.1.2.50</ecNumber>
    </recommendedName>
    <alternativeName>
        <fullName evidence="9">Queuosine biosynthesis protein QueD</fullName>
    </alternativeName>
</protein>
<dbReference type="PANTHER" id="PTHR12589:SF7">
    <property type="entry name" value="6-PYRUVOYL TETRAHYDROBIOPTERIN SYNTHASE"/>
    <property type="match status" value="1"/>
</dbReference>
<dbReference type="UniPathway" id="UPA00391"/>
<dbReference type="eggNOG" id="COG0720">
    <property type="taxonomic scope" value="Bacteria"/>
</dbReference>
<dbReference type="EMBL" id="CP001998">
    <property type="protein sequence ID" value="ADE54817.1"/>
    <property type="molecule type" value="Genomic_DNA"/>
</dbReference>
<proteinExistence type="inferred from homology"/>
<keyword evidence="7" id="KW-0862">Zinc</keyword>
<reference evidence="11 12" key="1">
    <citation type="journal article" date="2010" name="Stand. Genomic Sci.">
        <title>Complete genome sequence of Coraliomargarita akajimensis type strain (04OKA010-24).</title>
        <authorList>
            <person name="Mavromatis K."/>
            <person name="Abt B."/>
            <person name="Brambilla E."/>
            <person name="Lapidus A."/>
            <person name="Copeland A."/>
            <person name="Deshpande S."/>
            <person name="Nolan M."/>
            <person name="Lucas S."/>
            <person name="Tice H."/>
            <person name="Cheng J.F."/>
            <person name="Han C."/>
            <person name="Detter J.C."/>
            <person name="Woyke T."/>
            <person name="Goodwin L."/>
            <person name="Pitluck S."/>
            <person name="Held B."/>
            <person name="Brettin T."/>
            <person name="Tapia R."/>
            <person name="Ivanova N."/>
            <person name="Mikhailova N."/>
            <person name="Pati A."/>
            <person name="Liolios K."/>
            <person name="Chen A."/>
            <person name="Palaniappan K."/>
            <person name="Land M."/>
            <person name="Hauser L."/>
            <person name="Chang Y.J."/>
            <person name="Jeffries C.D."/>
            <person name="Rohde M."/>
            <person name="Goker M."/>
            <person name="Bristow J."/>
            <person name="Eisen J.A."/>
            <person name="Markowitz V."/>
            <person name="Hugenholtz P."/>
            <person name="Klenk H.P."/>
            <person name="Kyrpides N.C."/>
        </authorList>
    </citation>
    <scope>NUCLEOTIDE SEQUENCE [LARGE SCALE GENOMIC DNA]</scope>
    <source>
        <strain evidence="12">DSM 45221 / IAM 15411 / JCM 23193 / KCTC 12865</strain>
    </source>
</reference>
<evidence type="ECO:0000256" key="7">
    <source>
        <dbReference type="ARBA" id="ARBA00022833"/>
    </source>
</evidence>
<evidence type="ECO:0000256" key="1">
    <source>
        <dbReference type="ARBA" id="ARBA00001947"/>
    </source>
</evidence>
<evidence type="ECO:0000256" key="4">
    <source>
        <dbReference type="ARBA" id="ARBA00012982"/>
    </source>
</evidence>
<evidence type="ECO:0000256" key="9">
    <source>
        <dbReference type="ARBA" id="ARBA00031449"/>
    </source>
</evidence>
<dbReference type="STRING" id="583355.Caka_1798"/>
<comment type="pathway">
    <text evidence="2">Purine metabolism; 7-cyano-7-deazaguanine biosynthesis.</text>
</comment>
<organism evidence="11 12">
    <name type="scientific">Coraliomargarita akajimensis (strain DSM 45221 / IAM 15411 / JCM 23193 / KCTC 12865 / 04OKA010-24)</name>
    <dbReference type="NCBI Taxonomy" id="583355"/>
    <lineage>
        <taxon>Bacteria</taxon>
        <taxon>Pseudomonadati</taxon>
        <taxon>Verrucomicrobiota</taxon>
        <taxon>Opitutia</taxon>
        <taxon>Puniceicoccales</taxon>
        <taxon>Coraliomargaritaceae</taxon>
        <taxon>Coraliomargarita</taxon>
    </lineage>
</organism>
<keyword evidence="12" id="KW-1185">Reference proteome</keyword>
<dbReference type="GO" id="GO:0046872">
    <property type="term" value="F:metal ion binding"/>
    <property type="evidence" value="ECO:0007669"/>
    <property type="project" value="UniProtKB-KW"/>
</dbReference>
<accession>D5EK68</accession>
<comment type="cofactor">
    <cofactor evidence="1">
        <name>Zn(2+)</name>
        <dbReference type="ChEBI" id="CHEBI:29105"/>
    </cofactor>
</comment>
<dbReference type="InterPro" id="IPR038418">
    <property type="entry name" value="6-PTP_synth/QueD_sf"/>
</dbReference>
<evidence type="ECO:0000256" key="10">
    <source>
        <dbReference type="ARBA" id="ARBA00048807"/>
    </source>
</evidence>
<evidence type="ECO:0000256" key="6">
    <source>
        <dbReference type="ARBA" id="ARBA00022723"/>
    </source>
</evidence>
<dbReference type="AlphaFoldDB" id="D5EK68"/>
<dbReference type="OrthoDB" id="9804698at2"/>
<dbReference type="RefSeq" id="WP_013043539.1">
    <property type="nucleotide sequence ID" value="NC_014008.1"/>
</dbReference>